<feature type="compositionally biased region" description="Basic and acidic residues" evidence="1">
    <location>
        <begin position="77"/>
        <end position="94"/>
    </location>
</feature>
<organism evidence="2 3">
    <name type="scientific">Vibrio splendidus</name>
    <dbReference type="NCBI Taxonomy" id="29497"/>
    <lineage>
        <taxon>Bacteria</taxon>
        <taxon>Pseudomonadati</taxon>
        <taxon>Pseudomonadota</taxon>
        <taxon>Gammaproteobacteria</taxon>
        <taxon>Vibrionales</taxon>
        <taxon>Vibrionaceae</taxon>
        <taxon>Vibrio</taxon>
    </lineage>
</organism>
<gene>
    <name evidence="2" type="ORF">ACED33_25275</name>
</gene>
<evidence type="ECO:0000313" key="3">
    <source>
        <dbReference type="Proteomes" id="UP001569200"/>
    </source>
</evidence>
<protein>
    <submittedName>
        <fullName evidence="2">Uncharacterized protein</fullName>
    </submittedName>
</protein>
<feature type="non-terminal residue" evidence="2">
    <location>
        <position position="1"/>
    </location>
</feature>
<name>A0ABV4M2D5_VIBSP</name>
<dbReference type="RefSeq" id="WP_371691477.1">
    <property type="nucleotide sequence ID" value="NZ_JBGONW010000081.1"/>
</dbReference>
<proteinExistence type="predicted"/>
<evidence type="ECO:0000313" key="2">
    <source>
        <dbReference type="EMBL" id="MEZ8183983.1"/>
    </source>
</evidence>
<dbReference type="EMBL" id="JBGOOW010000074">
    <property type="protein sequence ID" value="MEZ8183983.1"/>
    <property type="molecule type" value="Genomic_DNA"/>
</dbReference>
<dbReference type="Proteomes" id="UP001569200">
    <property type="component" value="Unassembled WGS sequence"/>
</dbReference>
<reference evidence="2 3" key="1">
    <citation type="submission" date="2024-06" db="EMBL/GenBank/DDBJ databases">
        <authorList>
            <person name="Steensen K."/>
            <person name="Seneca J."/>
            <person name="Bartlau N."/>
            <person name="Yu A.X."/>
            <person name="Polz M.F."/>
        </authorList>
    </citation>
    <scope>NUCLEOTIDE SEQUENCE [LARGE SCALE GENOMIC DNA]</scope>
    <source>
        <strain evidence="2 3">1F145</strain>
    </source>
</reference>
<evidence type="ECO:0000256" key="1">
    <source>
        <dbReference type="SAM" id="MobiDB-lite"/>
    </source>
</evidence>
<feature type="region of interest" description="Disordered" evidence="1">
    <location>
        <begin position="48"/>
        <end position="94"/>
    </location>
</feature>
<feature type="compositionally biased region" description="Basic and acidic residues" evidence="1">
    <location>
        <begin position="52"/>
        <end position="69"/>
    </location>
</feature>
<comment type="caution">
    <text evidence="2">The sequence shown here is derived from an EMBL/GenBank/DDBJ whole genome shotgun (WGS) entry which is preliminary data.</text>
</comment>
<keyword evidence="3" id="KW-1185">Reference proteome</keyword>
<accession>A0ABV4M2D5</accession>
<sequence length="94" mass="11535">YWYQNHIKHTWLVAYYSNNITEIGYHMPKDRSLVNFSEEYELNNRLKRNNKRQTEENRQKLKNIGDKAKKQLNKTRLTHEELDNAIERNQDKLD</sequence>